<dbReference type="AlphaFoldDB" id="A0A644VVN4"/>
<organism evidence="2">
    <name type="scientific">bioreactor metagenome</name>
    <dbReference type="NCBI Taxonomy" id="1076179"/>
    <lineage>
        <taxon>unclassified sequences</taxon>
        <taxon>metagenomes</taxon>
        <taxon>ecological metagenomes</taxon>
    </lineage>
</organism>
<feature type="compositionally biased region" description="Basic and acidic residues" evidence="1">
    <location>
        <begin position="122"/>
        <end position="131"/>
    </location>
</feature>
<protein>
    <submittedName>
        <fullName evidence="2">Uncharacterized protein</fullName>
    </submittedName>
</protein>
<feature type="compositionally biased region" description="Gly residues" evidence="1">
    <location>
        <begin position="462"/>
        <end position="471"/>
    </location>
</feature>
<evidence type="ECO:0000256" key="1">
    <source>
        <dbReference type="SAM" id="MobiDB-lite"/>
    </source>
</evidence>
<evidence type="ECO:0000313" key="2">
    <source>
        <dbReference type="EMBL" id="MPL95504.1"/>
    </source>
</evidence>
<sequence length="558" mass="59841">MHLGQVVRGRRRVQPQPLELGIRDAGLRQLEQVGVDVIARDRLLGAPRQRAARGGIRGAVELAHQRDEIGVVVAEVVIRPGVDVDVGGLGVADDGQIEIMALEHLLEPLRPFEIGDLGPDPHGGELRRDDLAAAPGIGRRRQGKAQRQPLGPGGGQQRLRFLGVIGGERRQILVIGIVRREMGADRRAVTEHRAVDDVLAVDRMGDRLAHLHVVQRRGAVVHREDGLAFGGADHHLEARIGLELHQRLGGGEVREGVDIARHHCREGRGRVGDEAEGGLGERRLRAPVARIGGQRDVIALHPVGEREGAGADGMGGLGRDAFGGDDHRIAPGHLRREGAVGRAQHHLHRRRVDHLDRGDAGEEGLLRIGAVLGTGTVEAELHVLGVEAGAVVEGRAGDQMEDVAGAVLRHLPAAGKCRQHCTIGAETGQPLEEVRIDHLVDRRGGARGRVEVRRFQHHAQGDGIGRGGGGGCRKRKGGKRRGQAMGHRVSSGARRQGAVRAMIDAKPARDQGICAAPALQRGDNWAGCRAAAFFLCIAGPGRLRLRPEDEEPRDRGKP</sequence>
<proteinExistence type="predicted"/>
<feature type="compositionally biased region" description="Basic residues" evidence="1">
    <location>
        <begin position="472"/>
        <end position="482"/>
    </location>
</feature>
<comment type="caution">
    <text evidence="2">The sequence shown here is derived from an EMBL/GenBank/DDBJ whole genome shotgun (WGS) entry which is preliminary data.</text>
</comment>
<gene>
    <name evidence="2" type="ORF">SDC9_41675</name>
</gene>
<dbReference type="EMBL" id="VSSQ01000469">
    <property type="protein sequence ID" value="MPL95504.1"/>
    <property type="molecule type" value="Genomic_DNA"/>
</dbReference>
<name>A0A644VVN4_9ZZZZ</name>
<accession>A0A644VVN4</accession>
<feature type="region of interest" description="Disordered" evidence="1">
    <location>
        <begin position="457"/>
        <end position="497"/>
    </location>
</feature>
<reference evidence="2" key="1">
    <citation type="submission" date="2019-08" db="EMBL/GenBank/DDBJ databases">
        <authorList>
            <person name="Kucharzyk K."/>
            <person name="Murdoch R.W."/>
            <person name="Higgins S."/>
            <person name="Loffler F."/>
        </authorList>
    </citation>
    <scope>NUCLEOTIDE SEQUENCE</scope>
</reference>
<feature type="region of interest" description="Disordered" evidence="1">
    <location>
        <begin position="116"/>
        <end position="155"/>
    </location>
</feature>